<feature type="region of interest" description="Disordered" evidence="1">
    <location>
        <begin position="132"/>
        <end position="166"/>
    </location>
</feature>
<keyword evidence="2" id="KW-0812">Transmembrane</keyword>
<dbReference type="Proteomes" id="UP000318733">
    <property type="component" value="Unassembled WGS sequence"/>
</dbReference>
<dbReference type="RefSeq" id="WP_144249013.1">
    <property type="nucleotide sequence ID" value="NZ_VLPK01000002.1"/>
</dbReference>
<organism evidence="3 4">
    <name type="scientific">Mucilaginibacter corticis</name>
    <dbReference type="NCBI Taxonomy" id="2597670"/>
    <lineage>
        <taxon>Bacteria</taxon>
        <taxon>Pseudomonadati</taxon>
        <taxon>Bacteroidota</taxon>
        <taxon>Sphingobacteriia</taxon>
        <taxon>Sphingobacteriales</taxon>
        <taxon>Sphingobacteriaceae</taxon>
        <taxon>Mucilaginibacter</taxon>
    </lineage>
</organism>
<comment type="caution">
    <text evidence="3">The sequence shown here is derived from an EMBL/GenBank/DDBJ whole genome shotgun (WGS) entry which is preliminary data.</text>
</comment>
<evidence type="ECO:0000256" key="2">
    <source>
        <dbReference type="SAM" id="Phobius"/>
    </source>
</evidence>
<feature type="transmembrane region" description="Helical" evidence="2">
    <location>
        <begin position="66"/>
        <end position="84"/>
    </location>
</feature>
<proteinExistence type="predicted"/>
<dbReference type="PANTHER" id="PTHR41386">
    <property type="entry name" value="INTEGRAL MEMBRANE PROTEIN-RELATED"/>
    <property type="match status" value="1"/>
</dbReference>
<keyword evidence="2" id="KW-1133">Transmembrane helix</keyword>
<keyword evidence="2" id="KW-0472">Membrane</keyword>
<evidence type="ECO:0000313" key="4">
    <source>
        <dbReference type="Proteomes" id="UP000318733"/>
    </source>
</evidence>
<dbReference type="PANTHER" id="PTHR41386:SF1">
    <property type="entry name" value="MEMBRANE PROTEIN"/>
    <property type="match status" value="1"/>
</dbReference>
<keyword evidence="4" id="KW-1185">Reference proteome</keyword>
<feature type="transmembrane region" description="Helical" evidence="2">
    <location>
        <begin position="21"/>
        <end position="46"/>
    </location>
</feature>
<accession>A0A556MM77</accession>
<dbReference type="AlphaFoldDB" id="A0A556MM77"/>
<protein>
    <submittedName>
        <fullName evidence="3">DUF1003 domain-containing protein</fullName>
    </submittedName>
</protein>
<name>A0A556MM77_9SPHI</name>
<gene>
    <name evidence="3" type="ORF">FO440_14675</name>
</gene>
<evidence type="ECO:0000313" key="3">
    <source>
        <dbReference type="EMBL" id="TSJ40975.1"/>
    </source>
</evidence>
<dbReference type="EMBL" id="VLPK01000002">
    <property type="protein sequence ID" value="TSJ40975.1"/>
    <property type="molecule type" value="Genomic_DNA"/>
</dbReference>
<dbReference type="OrthoDB" id="769547at2"/>
<dbReference type="InterPro" id="IPR010406">
    <property type="entry name" value="DUF1003"/>
</dbReference>
<sequence length="166" mass="19125">MAKDRQLQSSLDIPKTSADKLAIFIANMFGSMIFLLICILLFTLWICWNTGLIPGLQPLDPFPFPALEMAVSIFAVILSVSVLINQNRQGRIEKIRQQVEFEVNVRAESEITKILRMLHEIHQKLGLNSAEDKELEKMKEQTDLHKIRERVDEKQNDPGRSEPRRT</sequence>
<dbReference type="Pfam" id="PF06210">
    <property type="entry name" value="DUF1003"/>
    <property type="match status" value="1"/>
</dbReference>
<evidence type="ECO:0000256" key="1">
    <source>
        <dbReference type="SAM" id="MobiDB-lite"/>
    </source>
</evidence>
<reference evidence="3 4" key="1">
    <citation type="submission" date="2019-07" db="EMBL/GenBank/DDBJ databases">
        <authorList>
            <person name="Huq M.A."/>
        </authorList>
    </citation>
    <scope>NUCLEOTIDE SEQUENCE [LARGE SCALE GENOMIC DNA]</scope>
    <source>
        <strain evidence="3 4">MAH-19</strain>
    </source>
</reference>